<feature type="compositionally biased region" description="Basic and acidic residues" evidence="1">
    <location>
        <begin position="185"/>
        <end position="196"/>
    </location>
</feature>
<dbReference type="EMBL" id="GL377638">
    <property type="protein sequence ID" value="EFJ12633.1"/>
    <property type="molecule type" value="Genomic_DNA"/>
</dbReference>
<sequence length="277" mass="31177">MGNSEAVVPKVKAYSPTVLPLNGADFQRLVSFTTLERVSQTKWLRYHCYRAREREKRSKGKLQLLAEHGERESGEEGLQGDKMRKTADSYHSYTLLEFNVFFERLCMYGIKKSTSRISLKRLVSKTGLFTMVLSLVNAPRKLGLAGWVSSIVPQRADCPSDVVRGQSDSAEVPFYFRIGRKRYKTEHQQRTKDRKSSSPSSRQLGNHREEPKDTEETQECSDEGQHDGQVVVICLIAVLLLHHSNGEGGKPQESQERGQRPSSLSITCLGIATSSSK</sequence>
<feature type="region of interest" description="Disordered" evidence="1">
    <location>
        <begin position="184"/>
        <end position="224"/>
    </location>
</feature>
<proteinExistence type="predicted"/>
<reference evidence="2 3" key="1">
    <citation type="journal article" date="2011" name="Science">
        <title>The Selaginella genome identifies genetic changes associated with the evolution of vascular plants.</title>
        <authorList>
            <person name="Banks J.A."/>
            <person name="Nishiyama T."/>
            <person name="Hasebe M."/>
            <person name="Bowman J.L."/>
            <person name="Gribskov M."/>
            <person name="dePamphilis C."/>
            <person name="Albert V.A."/>
            <person name="Aono N."/>
            <person name="Aoyama T."/>
            <person name="Ambrose B.A."/>
            <person name="Ashton N.W."/>
            <person name="Axtell M.J."/>
            <person name="Barker E."/>
            <person name="Barker M.S."/>
            <person name="Bennetzen J.L."/>
            <person name="Bonawitz N.D."/>
            <person name="Chapple C."/>
            <person name="Cheng C."/>
            <person name="Correa L.G."/>
            <person name="Dacre M."/>
            <person name="DeBarry J."/>
            <person name="Dreyer I."/>
            <person name="Elias M."/>
            <person name="Engstrom E.M."/>
            <person name="Estelle M."/>
            <person name="Feng L."/>
            <person name="Finet C."/>
            <person name="Floyd S.K."/>
            <person name="Frommer W.B."/>
            <person name="Fujita T."/>
            <person name="Gramzow L."/>
            <person name="Gutensohn M."/>
            <person name="Harholt J."/>
            <person name="Hattori M."/>
            <person name="Heyl A."/>
            <person name="Hirai T."/>
            <person name="Hiwatashi Y."/>
            <person name="Ishikawa M."/>
            <person name="Iwata M."/>
            <person name="Karol K.G."/>
            <person name="Koehler B."/>
            <person name="Kolukisaoglu U."/>
            <person name="Kubo M."/>
            <person name="Kurata T."/>
            <person name="Lalonde S."/>
            <person name="Li K."/>
            <person name="Li Y."/>
            <person name="Litt A."/>
            <person name="Lyons E."/>
            <person name="Manning G."/>
            <person name="Maruyama T."/>
            <person name="Michael T.P."/>
            <person name="Mikami K."/>
            <person name="Miyazaki S."/>
            <person name="Morinaga S."/>
            <person name="Murata T."/>
            <person name="Mueller-Roeber B."/>
            <person name="Nelson D.R."/>
            <person name="Obara M."/>
            <person name="Oguri Y."/>
            <person name="Olmstead R.G."/>
            <person name="Onodera N."/>
            <person name="Petersen B.L."/>
            <person name="Pils B."/>
            <person name="Prigge M."/>
            <person name="Rensing S.A."/>
            <person name="Riano-Pachon D.M."/>
            <person name="Roberts A.W."/>
            <person name="Sato Y."/>
            <person name="Scheller H.V."/>
            <person name="Schulz B."/>
            <person name="Schulz C."/>
            <person name="Shakirov E.V."/>
            <person name="Shibagaki N."/>
            <person name="Shinohara N."/>
            <person name="Shippen D.E."/>
            <person name="Soerensen I."/>
            <person name="Sotooka R."/>
            <person name="Sugimoto N."/>
            <person name="Sugita M."/>
            <person name="Sumikawa N."/>
            <person name="Tanurdzic M."/>
            <person name="Theissen G."/>
            <person name="Ulvskov P."/>
            <person name="Wakazuki S."/>
            <person name="Weng J.K."/>
            <person name="Willats W.W."/>
            <person name="Wipf D."/>
            <person name="Wolf P.G."/>
            <person name="Yang L."/>
            <person name="Zimmer A.D."/>
            <person name="Zhu Q."/>
            <person name="Mitros T."/>
            <person name="Hellsten U."/>
            <person name="Loque D."/>
            <person name="Otillar R."/>
            <person name="Salamov A."/>
            <person name="Schmutz J."/>
            <person name="Shapiro H."/>
            <person name="Lindquist E."/>
            <person name="Lucas S."/>
            <person name="Rokhsar D."/>
            <person name="Grigoriev I.V."/>
        </authorList>
    </citation>
    <scope>NUCLEOTIDE SEQUENCE [LARGE SCALE GENOMIC DNA]</scope>
</reference>
<dbReference type="KEGG" id="smo:SELMODRAFT_425349"/>
<dbReference type="AlphaFoldDB" id="D8SST7"/>
<dbReference type="InParanoid" id="D8SST7"/>
<accession>D8SST7</accession>
<evidence type="ECO:0000313" key="2">
    <source>
        <dbReference type="EMBL" id="EFJ12633.1"/>
    </source>
</evidence>
<gene>
    <name evidence="2" type="ORF">SELMODRAFT_425349</name>
</gene>
<dbReference type="HOGENOM" id="CLU_1006106_0_0_1"/>
<protein>
    <submittedName>
        <fullName evidence="2">Uncharacterized protein</fullName>
    </submittedName>
</protein>
<evidence type="ECO:0000256" key="1">
    <source>
        <dbReference type="SAM" id="MobiDB-lite"/>
    </source>
</evidence>
<feature type="region of interest" description="Disordered" evidence="1">
    <location>
        <begin position="246"/>
        <end position="277"/>
    </location>
</feature>
<dbReference type="Gramene" id="EFJ12633">
    <property type="protein sequence ID" value="EFJ12633"/>
    <property type="gene ID" value="SELMODRAFT_425349"/>
</dbReference>
<keyword evidence="3" id="KW-1185">Reference proteome</keyword>
<evidence type="ECO:0000313" key="3">
    <source>
        <dbReference type="Proteomes" id="UP000001514"/>
    </source>
</evidence>
<dbReference type="Proteomes" id="UP000001514">
    <property type="component" value="Unassembled WGS sequence"/>
</dbReference>
<feature type="compositionally biased region" description="Basic and acidic residues" evidence="1">
    <location>
        <begin position="67"/>
        <end position="83"/>
    </location>
</feature>
<feature type="compositionally biased region" description="Polar residues" evidence="1">
    <location>
        <begin position="260"/>
        <end position="277"/>
    </location>
</feature>
<name>D8SST7_SELML</name>
<organism evidence="3">
    <name type="scientific">Selaginella moellendorffii</name>
    <name type="common">Spikemoss</name>
    <dbReference type="NCBI Taxonomy" id="88036"/>
    <lineage>
        <taxon>Eukaryota</taxon>
        <taxon>Viridiplantae</taxon>
        <taxon>Streptophyta</taxon>
        <taxon>Embryophyta</taxon>
        <taxon>Tracheophyta</taxon>
        <taxon>Lycopodiopsida</taxon>
        <taxon>Selaginellales</taxon>
        <taxon>Selaginellaceae</taxon>
        <taxon>Selaginella</taxon>
    </lineage>
</organism>
<feature type="region of interest" description="Disordered" evidence="1">
    <location>
        <begin position="60"/>
        <end position="83"/>
    </location>
</feature>
<feature type="compositionally biased region" description="Basic and acidic residues" evidence="1">
    <location>
        <begin position="206"/>
        <end position="215"/>
    </location>
</feature>